<dbReference type="Pfam" id="PF02837">
    <property type="entry name" value="Glyco_hydro_2_N"/>
    <property type="match status" value="1"/>
</dbReference>
<evidence type="ECO:0000313" key="8">
    <source>
        <dbReference type="EMBL" id="SKB37941.1"/>
    </source>
</evidence>
<feature type="chain" id="PRO_5012594664" evidence="4">
    <location>
        <begin position="21"/>
        <end position="744"/>
    </location>
</feature>
<organism evidence="8 9">
    <name type="scientific">Daejeonella lutea</name>
    <dbReference type="NCBI Taxonomy" id="572036"/>
    <lineage>
        <taxon>Bacteria</taxon>
        <taxon>Pseudomonadati</taxon>
        <taxon>Bacteroidota</taxon>
        <taxon>Sphingobacteriia</taxon>
        <taxon>Sphingobacteriales</taxon>
        <taxon>Sphingobacteriaceae</taxon>
        <taxon>Daejeonella</taxon>
    </lineage>
</organism>
<accession>A0A1T5ASB0</accession>
<dbReference type="InterPro" id="IPR008979">
    <property type="entry name" value="Galactose-bd-like_sf"/>
</dbReference>
<feature type="domain" description="Glycosyl hydrolases family 2 sugar binding" evidence="7">
    <location>
        <begin position="47"/>
        <end position="206"/>
    </location>
</feature>
<dbReference type="OrthoDB" id="9801077at2"/>
<dbReference type="SUPFAM" id="SSF51445">
    <property type="entry name" value="(Trans)glycosidases"/>
    <property type="match status" value="1"/>
</dbReference>
<reference evidence="9" key="1">
    <citation type="submission" date="2017-02" db="EMBL/GenBank/DDBJ databases">
        <authorList>
            <person name="Varghese N."/>
            <person name="Submissions S."/>
        </authorList>
    </citation>
    <scope>NUCLEOTIDE SEQUENCE [LARGE SCALE GENOMIC DNA]</scope>
    <source>
        <strain evidence="9">DSM 22385</strain>
    </source>
</reference>
<evidence type="ECO:0000259" key="7">
    <source>
        <dbReference type="Pfam" id="PF02837"/>
    </source>
</evidence>
<feature type="domain" description="Glycoside hydrolase family 2 immunoglobulin-like beta-sandwich" evidence="5">
    <location>
        <begin position="234"/>
        <end position="306"/>
    </location>
</feature>
<feature type="signal peptide" evidence="4">
    <location>
        <begin position="1"/>
        <end position="20"/>
    </location>
</feature>
<evidence type="ECO:0000313" key="9">
    <source>
        <dbReference type="Proteomes" id="UP000189981"/>
    </source>
</evidence>
<dbReference type="Gene3D" id="3.20.20.80">
    <property type="entry name" value="Glycosidases"/>
    <property type="match status" value="1"/>
</dbReference>
<dbReference type="Pfam" id="PF00703">
    <property type="entry name" value="Glyco_hydro_2"/>
    <property type="match status" value="1"/>
</dbReference>
<dbReference type="InterPro" id="IPR013783">
    <property type="entry name" value="Ig-like_fold"/>
</dbReference>
<dbReference type="AlphaFoldDB" id="A0A1T5ASB0"/>
<keyword evidence="3" id="KW-0326">Glycosidase</keyword>
<dbReference type="SUPFAM" id="SSF49785">
    <property type="entry name" value="Galactose-binding domain-like"/>
    <property type="match status" value="1"/>
</dbReference>
<dbReference type="GO" id="GO:0005975">
    <property type="term" value="P:carbohydrate metabolic process"/>
    <property type="evidence" value="ECO:0007669"/>
    <property type="project" value="InterPro"/>
</dbReference>
<evidence type="ECO:0000256" key="3">
    <source>
        <dbReference type="ARBA" id="ARBA00023295"/>
    </source>
</evidence>
<dbReference type="EMBL" id="FUYR01000001">
    <property type="protein sequence ID" value="SKB37941.1"/>
    <property type="molecule type" value="Genomic_DNA"/>
</dbReference>
<dbReference type="InterPro" id="IPR006103">
    <property type="entry name" value="Glyco_hydro_2_cat"/>
</dbReference>
<keyword evidence="9" id="KW-1185">Reference proteome</keyword>
<dbReference type="Gene3D" id="2.60.120.260">
    <property type="entry name" value="Galactose-binding domain-like"/>
    <property type="match status" value="2"/>
</dbReference>
<evidence type="ECO:0000256" key="1">
    <source>
        <dbReference type="ARBA" id="ARBA00007401"/>
    </source>
</evidence>
<dbReference type="PANTHER" id="PTHR42732">
    <property type="entry name" value="BETA-GALACTOSIDASE"/>
    <property type="match status" value="1"/>
</dbReference>
<dbReference type="Pfam" id="PF02836">
    <property type="entry name" value="Glyco_hydro_2_C"/>
    <property type="match status" value="1"/>
</dbReference>
<keyword evidence="4" id="KW-0732">Signal</keyword>
<dbReference type="GO" id="GO:0004553">
    <property type="term" value="F:hydrolase activity, hydrolyzing O-glycosyl compounds"/>
    <property type="evidence" value="ECO:0007669"/>
    <property type="project" value="InterPro"/>
</dbReference>
<proteinExistence type="inferred from homology"/>
<dbReference type="InterPro" id="IPR006104">
    <property type="entry name" value="Glyco_hydro_2_N"/>
</dbReference>
<dbReference type="Gene3D" id="2.60.40.10">
    <property type="entry name" value="Immunoglobulins"/>
    <property type="match status" value="1"/>
</dbReference>
<evidence type="ECO:0000259" key="6">
    <source>
        <dbReference type="Pfam" id="PF02836"/>
    </source>
</evidence>
<feature type="domain" description="Glycoside hydrolase family 2 catalytic" evidence="6">
    <location>
        <begin position="350"/>
        <end position="483"/>
    </location>
</feature>
<dbReference type="InterPro" id="IPR006102">
    <property type="entry name" value="Ig-like_GH2"/>
</dbReference>
<protein>
    <submittedName>
        <fullName evidence="8">Glycosyl hydrolases family 2, TIM barrel domain</fullName>
    </submittedName>
</protein>
<dbReference type="InterPro" id="IPR036156">
    <property type="entry name" value="Beta-gal/glucu_dom_sf"/>
</dbReference>
<evidence type="ECO:0000259" key="5">
    <source>
        <dbReference type="Pfam" id="PF00703"/>
    </source>
</evidence>
<keyword evidence="2 8" id="KW-0378">Hydrolase</keyword>
<dbReference type="Proteomes" id="UP000189981">
    <property type="component" value="Unassembled WGS sequence"/>
</dbReference>
<gene>
    <name evidence="8" type="ORF">SAMN05661099_0993</name>
</gene>
<dbReference type="InterPro" id="IPR017853">
    <property type="entry name" value="GH"/>
</dbReference>
<comment type="similarity">
    <text evidence="1">Belongs to the glycosyl hydrolase 2 family.</text>
</comment>
<name>A0A1T5ASB0_9SPHI</name>
<dbReference type="SUPFAM" id="SSF49303">
    <property type="entry name" value="beta-Galactosidase/glucuronidase domain"/>
    <property type="match status" value="1"/>
</dbReference>
<dbReference type="STRING" id="572036.SAMN05661099_0993"/>
<dbReference type="PANTHER" id="PTHR42732:SF2">
    <property type="entry name" value="BETA-MANNOSIDASE"/>
    <property type="match status" value="1"/>
</dbReference>
<evidence type="ECO:0000256" key="4">
    <source>
        <dbReference type="SAM" id="SignalP"/>
    </source>
</evidence>
<dbReference type="RefSeq" id="WP_079701514.1">
    <property type="nucleotide sequence ID" value="NZ_FUYR01000001.1"/>
</dbReference>
<dbReference type="InterPro" id="IPR051913">
    <property type="entry name" value="GH2_Domain-Containing"/>
</dbReference>
<sequence>MNKKLSLFLFCCFSTSFTFAQYSQKPVSISTQWAKDVNDKNAWQEYPRPQLVRDRWLNLNGLWDYKITAKGNTVPSSFDGKILVPYSVESSLSGVQKPLLPDQELWYEKLVNIPADWKGQDVILHFGAVDWQSTIYINDKEIGQHTGGSDPFSFNITSHLKPGVQKILVKVTDPTDSYIQARGKQVLNPQGFWYTAVSGIWQTVWLEPVHATSISYLNPVADIDNGKIAFQIGLTKPQGNEIVEMTVSHKNKEVKKIRVPFNKIIEMDMQNAALWSPDNPNLYKIKVNLSRGGRVLDNFSSYFTMRKISMGTDDRGYTRIMLNNKPVFQWGTLDQGWWPESLLTPPSDAAMKYDMEVLKKMGFNMIRKHIKVEPARYYYHADTLGMLLWQDMPSGFTKLNDPVNHIRADDPNDWVRPKKSAEEFEAEWKSIMDNLRFFGSIVVWVPFNEGWGQYDTKRITAWTQSHDPSRLVDATSGWTDRKVGHMYDAHQYPGPAMEPAEEHPGRAIVLGEFGGLGWPVKGHLWNEAKRNWGYRTFLTEAEYKMQLNQIIRNLYPMLSKGLSAAIYTQTSDVEGEVNGLMTYDRRYNKISIDAMKEMSEPLYHQYPKARILIADSEIKLSKMFTSNVDEDKNWKTLNSPDGRFKEVSAPVKLSKGQNIRALSNFTIEQVPQKLAMKLYGQGDLTVFLNGQEIYNKKILTRRHYDEFNISQYHHLIKPGDNVLAFELKKVEADSDFDFGLYRFD</sequence>
<evidence type="ECO:0000256" key="2">
    <source>
        <dbReference type="ARBA" id="ARBA00022801"/>
    </source>
</evidence>